<sequence>MASPAQQLPQGWAAEWDPNNNRYLFIETATGRTQWEPPVEEGAIPAADAAPAAHGHSKRRQYAAGATQAYYGGADSYSADPQYISPAPQSQGMAPAVAPGAGPVAGGQFFTPGLAAENTFAAQQQQQQPPSQYPQPDYINAPHNIQPAYQQQMSAVTDQFGQMGLGGQKPFSLYNTNLLTSPPDPRELFLPPPEIRLPPNACISPSPYANADPSYQRCTINAIPTTSALLNKSKMPFGLVLTPYRSLKEGDPPVPLVTDTVIARCRRCRTYINPFVQFIDGGNRWRCTLCMMSNEVPQMFDWDQERNQPGDRWARAELNHSVVEFVAPTDHAAVTSGMVATACRTLLESLDRIPNEDNRTKIAIIAYDTALHFFSMPAGTTDSTMLVVSDLDDVYLPKPNDILVNLSESRASIEALLGRLGEMFQDSHSVGSALGPAMQAGFKLISAVGGKLVVLSSSLPNLGAGALKNREDPKILGTAKESGLLQPASSFYKTFAIDCSRAQVSVDMFLFSSSYQDVATLACLPHYTSGQTYFYPAFNAAKSEDAMKFAHEFGEVVAMPIMVEAVMRVRATKGLRMSAFHGNFFVRSTDLLAMPAVPQDQSYAIEIQIEDTITQPFVVLQTAILHSTCTGERRIRVVTLALPTTTNLSDVYASADQVAIATLLANKAVERSLSHKLEDARDAVTNKLIEIMTAYKGSMTAGGAGASAQLSISENMKMLPVLVLGLLKNVGIRQSAQIPPDLRAYAQALLTSLPSQLLVPYVYPTFYSLHNMPPEAGTMGENGLIMPPPLPPTSERLERHGLFLIEDGQTMFLWVGRDAVPQLIIDVFNLPSYDQLRGGKTTLPLLDNPFSQRVNAIVAKTREMRRGPYWPHLYVVKEDGEPPLRLWALSCLVQDRADVMPSYQQFITQLKDKVNGSGY</sequence>
<dbReference type="Gene3D" id="2.30.30.380">
    <property type="entry name" value="Zn-finger domain of Sec23/24"/>
    <property type="match status" value="1"/>
</dbReference>
<keyword evidence="6" id="KW-0963">Cytoplasm</keyword>
<keyword evidence="8" id="KW-0931">ER-Golgi transport</keyword>
<dbReference type="PANTHER" id="PTHR13803">
    <property type="entry name" value="SEC24-RELATED PROTEIN"/>
    <property type="match status" value="1"/>
</dbReference>
<dbReference type="InterPro" id="IPR001202">
    <property type="entry name" value="WW_dom"/>
</dbReference>
<evidence type="ECO:0000256" key="5">
    <source>
        <dbReference type="ARBA" id="ARBA00022448"/>
    </source>
</evidence>
<reference evidence="13 14" key="1">
    <citation type="journal article" date="2017" name="Mol. Ecol.">
        <title>Comparative and population genomic landscape of Phellinus noxius: A hypervariable fungus causing root rot in trees.</title>
        <authorList>
            <person name="Chung C.L."/>
            <person name="Lee T.J."/>
            <person name="Akiba M."/>
            <person name="Lee H.H."/>
            <person name="Kuo T.H."/>
            <person name="Liu D."/>
            <person name="Ke H.M."/>
            <person name="Yokoi T."/>
            <person name="Roa M.B."/>
            <person name="Lu M.J."/>
            <person name="Chang Y.Y."/>
            <person name="Ann P.J."/>
            <person name="Tsai J.N."/>
            <person name="Chen C.Y."/>
            <person name="Tzean S.S."/>
            <person name="Ota Y."/>
            <person name="Hattori T."/>
            <person name="Sahashi N."/>
            <person name="Liou R.F."/>
            <person name="Kikuchi T."/>
            <person name="Tsai I.J."/>
        </authorList>
    </citation>
    <scope>NUCLEOTIDE SEQUENCE [LARGE SCALE GENOMIC DNA]</scope>
    <source>
        <strain evidence="13 14">FFPRI411160</strain>
    </source>
</reference>
<evidence type="ECO:0000256" key="9">
    <source>
        <dbReference type="ARBA" id="ARBA00022927"/>
    </source>
</evidence>
<dbReference type="InterPro" id="IPR036180">
    <property type="entry name" value="Gelsolin-like_dom_sf"/>
</dbReference>
<dbReference type="SUPFAM" id="SSF82754">
    <property type="entry name" value="C-terminal, gelsolin-like domain of Sec23/24"/>
    <property type="match status" value="1"/>
</dbReference>
<evidence type="ECO:0000256" key="7">
    <source>
        <dbReference type="ARBA" id="ARBA00022824"/>
    </source>
</evidence>
<evidence type="ECO:0000256" key="6">
    <source>
        <dbReference type="ARBA" id="ARBA00022490"/>
    </source>
</evidence>
<dbReference type="Gene3D" id="2.60.40.1670">
    <property type="entry name" value="beta-sandwich domain of Sec23/24"/>
    <property type="match status" value="1"/>
</dbReference>
<dbReference type="GO" id="GO:0000149">
    <property type="term" value="F:SNARE binding"/>
    <property type="evidence" value="ECO:0007669"/>
    <property type="project" value="TreeGrafter"/>
</dbReference>
<dbReference type="InterPro" id="IPR006900">
    <property type="entry name" value="Sec23/24_helical_dom"/>
</dbReference>
<dbReference type="SMART" id="SM00456">
    <property type="entry name" value="WW"/>
    <property type="match status" value="1"/>
</dbReference>
<evidence type="ECO:0000256" key="1">
    <source>
        <dbReference type="ARBA" id="ARBA00004394"/>
    </source>
</evidence>
<dbReference type="FunCoup" id="A0A286U7B0">
    <property type="interactions" value="352"/>
</dbReference>
<dbReference type="Pfam" id="PF04811">
    <property type="entry name" value="Sec23_trunk"/>
    <property type="match status" value="1"/>
</dbReference>
<dbReference type="GO" id="GO:0008270">
    <property type="term" value="F:zinc ion binding"/>
    <property type="evidence" value="ECO:0007669"/>
    <property type="project" value="InterPro"/>
</dbReference>
<keyword evidence="9" id="KW-0653">Protein transport</keyword>
<dbReference type="EMBL" id="NBII01000010">
    <property type="protein sequence ID" value="PAV15460.1"/>
    <property type="molecule type" value="Genomic_DNA"/>
</dbReference>
<dbReference type="PANTHER" id="PTHR13803:SF39">
    <property type="entry name" value="SECRETORY 24AB, ISOFORM A"/>
    <property type="match status" value="1"/>
</dbReference>
<dbReference type="Pfam" id="PF00397">
    <property type="entry name" value="WW"/>
    <property type="match status" value="1"/>
</dbReference>
<feature type="domain" description="WW" evidence="12">
    <location>
        <begin position="6"/>
        <end position="40"/>
    </location>
</feature>
<evidence type="ECO:0000313" key="14">
    <source>
        <dbReference type="Proteomes" id="UP000217199"/>
    </source>
</evidence>
<dbReference type="CDD" id="cd01479">
    <property type="entry name" value="Sec24-like"/>
    <property type="match status" value="1"/>
</dbReference>
<dbReference type="Gene3D" id="1.20.120.730">
    <property type="entry name" value="Sec23/Sec24 helical domain"/>
    <property type="match status" value="1"/>
</dbReference>
<dbReference type="Pfam" id="PF00626">
    <property type="entry name" value="Gelsolin"/>
    <property type="match status" value="1"/>
</dbReference>
<dbReference type="GO" id="GO:0070971">
    <property type="term" value="C:endoplasmic reticulum exit site"/>
    <property type="evidence" value="ECO:0007669"/>
    <property type="project" value="TreeGrafter"/>
</dbReference>
<organism evidence="13 14">
    <name type="scientific">Pyrrhoderma noxium</name>
    <dbReference type="NCBI Taxonomy" id="2282107"/>
    <lineage>
        <taxon>Eukaryota</taxon>
        <taxon>Fungi</taxon>
        <taxon>Dikarya</taxon>
        <taxon>Basidiomycota</taxon>
        <taxon>Agaricomycotina</taxon>
        <taxon>Agaricomycetes</taxon>
        <taxon>Hymenochaetales</taxon>
        <taxon>Hymenochaetaceae</taxon>
        <taxon>Pyrrhoderma</taxon>
    </lineage>
</organism>
<dbReference type="InterPro" id="IPR050550">
    <property type="entry name" value="SEC23_SEC24_subfamily"/>
</dbReference>
<keyword evidence="11" id="KW-0472">Membrane</keyword>
<dbReference type="SUPFAM" id="SSF51045">
    <property type="entry name" value="WW domain"/>
    <property type="match status" value="1"/>
</dbReference>
<dbReference type="GO" id="GO:0005789">
    <property type="term" value="C:endoplasmic reticulum membrane"/>
    <property type="evidence" value="ECO:0007669"/>
    <property type="project" value="UniProtKB-SubCell"/>
</dbReference>
<evidence type="ECO:0000259" key="12">
    <source>
        <dbReference type="PROSITE" id="PS50020"/>
    </source>
</evidence>
<proteinExistence type="inferred from homology"/>
<dbReference type="Pfam" id="PF08033">
    <property type="entry name" value="Sec23_BS"/>
    <property type="match status" value="1"/>
</dbReference>
<dbReference type="InterPro" id="IPR006896">
    <property type="entry name" value="Sec23/24_trunk_dom"/>
</dbReference>
<dbReference type="STRING" id="2282107.A0A286U7B0"/>
<gene>
    <name evidence="13" type="ORF">PNOK_0922400</name>
</gene>
<dbReference type="InterPro" id="IPR036465">
    <property type="entry name" value="vWFA_dom_sf"/>
</dbReference>
<evidence type="ECO:0000256" key="11">
    <source>
        <dbReference type="ARBA" id="ARBA00023136"/>
    </source>
</evidence>
<dbReference type="SUPFAM" id="SSF81995">
    <property type="entry name" value="beta-sandwich domain of Sec23/24"/>
    <property type="match status" value="1"/>
</dbReference>
<dbReference type="InterPro" id="IPR007123">
    <property type="entry name" value="Gelsolin-like_dom"/>
</dbReference>
<keyword evidence="5" id="KW-0813">Transport</keyword>
<evidence type="ECO:0000313" key="13">
    <source>
        <dbReference type="EMBL" id="PAV15460.1"/>
    </source>
</evidence>
<dbReference type="InterPro" id="IPR036020">
    <property type="entry name" value="WW_dom_sf"/>
</dbReference>
<dbReference type="InterPro" id="IPR041742">
    <property type="entry name" value="Sec24-like_trunk_dom"/>
</dbReference>
<dbReference type="GO" id="GO:0030127">
    <property type="term" value="C:COPII vesicle coat"/>
    <property type="evidence" value="ECO:0007669"/>
    <property type="project" value="InterPro"/>
</dbReference>
<dbReference type="GO" id="GO:0000139">
    <property type="term" value="C:Golgi membrane"/>
    <property type="evidence" value="ECO:0007669"/>
    <property type="project" value="UniProtKB-SubCell"/>
</dbReference>
<dbReference type="InterPro" id="IPR036174">
    <property type="entry name" value="Znf_Sec23_Sec24_sf"/>
</dbReference>
<dbReference type="InterPro" id="IPR036175">
    <property type="entry name" value="Sec23/24_helical_dom_sf"/>
</dbReference>
<dbReference type="SUPFAM" id="SSF81811">
    <property type="entry name" value="Helical domain of Sec23/24"/>
    <property type="match status" value="1"/>
</dbReference>
<dbReference type="Gene3D" id="3.40.20.10">
    <property type="entry name" value="Severin"/>
    <property type="match status" value="1"/>
</dbReference>
<dbReference type="Proteomes" id="UP000217199">
    <property type="component" value="Unassembled WGS sequence"/>
</dbReference>
<dbReference type="GO" id="GO:0006886">
    <property type="term" value="P:intracellular protein transport"/>
    <property type="evidence" value="ECO:0007669"/>
    <property type="project" value="InterPro"/>
</dbReference>
<dbReference type="GO" id="GO:0090110">
    <property type="term" value="P:COPII-coated vesicle cargo loading"/>
    <property type="evidence" value="ECO:0007669"/>
    <property type="project" value="TreeGrafter"/>
</dbReference>
<keyword evidence="7" id="KW-0256">Endoplasmic reticulum</keyword>
<dbReference type="InParanoid" id="A0A286U7B0"/>
<dbReference type="SUPFAM" id="SSF82919">
    <property type="entry name" value="Zn-finger domain of Sec23/24"/>
    <property type="match status" value="1"/>
</dbReference>
<comment type="similarity">
    <text evidence="4">Belongs to the SEC23/SEC24 family. SEC24 subfamily.</text>
</comment>
<dbReference type="Pfam" id="PF04810">
    <property type="entry name" value="zf-Sec23_Sec24"/>
    <property type="match status" value="1"/>
</dbReference>
<dbReference type="Pfam" id="PF04815">
    <property type="entry name" value="Sec23_helical"/>
    <property type="match status" value="1"/>
</dbReference>
<dbReference type="Gene3D" id="2.20.70.10">
    <property type="match status" value="1"/>
</dbReference>
<dbReference type="InterPro" id="IPR012990">
    <property type="entry name" value="Beta-sandwich_Sec23_24"/>
</dbReference>
<protein>
    <submittedName>
        <fullName evidence="13">CPII coat sec24</fullName>
    </submittedName>
</protein>
<comment type="subcellular location">
    <subcellularLocation>
        <location evidence="2">Cytoplasm</location>
    </subcellularLocation>
    <subcellularLocation>
        <location evidence="3">Endoplasmic reticulum membrane</location>
    </subcellularLocation>
    <subcellularLocation>
        <location evidence="1">Golgi apparatus membrane</location>
    </subcellularLocation>
</comment>
<evidence type="ECO:0000256" key="10">
    <source>
        <dbReference type="ARBA" id="ARBA00023034"/>
    </source>
</evidence>
<dbReference type="SUPFAM" id="SSF53300">
    <property type="entry name" value="vWA-like"/>
    <property type="match status" value="1"/>
</dbReference>
<dbReference type="CDD" id="cd00201">
    <property type="entry name" value="WW"/>
    <property type="match status" value="1"/>
</dbReference>
<dbReference type="OrthoDB" id="49016at2759"/>
<dbReference type="InterPro" id="IPR006895">
    <property type="entry name" value="Znf_Sec23_Sec24"/>
</dbReference>
<evidence type="ECO:0000256" key="8">
    <source>
        <dbReference type="ARBA" id="ARBA00022892"/>
    </source>
</evidence>
<dbReference type="PROSITE" id="PS50020">
    <property type="entry name" value="WW_DOMAIN_2"/>
    <property type="match status" value="1"/>
</dbReference>
<name>A0A286U7B0_9AGAM</name>
<dbReference type="Gene3D" id="3.40.50.410">
    <property type="entry name" value="von Willebrand factor, type A domain"/>
    <property type="match status" value="1"/>
</dbReference>
<keyword evidence="10" id="KW-0333">Golgi apparatus</keyword>
<keyword evidence="14" id="KW-1185">Reference proteome</keyword>
<dbReference type="InterPro" id="IPR029006">
    <property type="entry name" value="ADF-H/Gelsolin-like_dom_sf"/>
</dbReference>
<dbReference type="AlphaFoldDB" id="A0A286U7B0"/>
<comment type="caution">
    <text evidence="13">The sequence shown here is derived from an EMBL/GenBank/DDBJ whole genome shotgun (WGS) entry which is preliminary data.</text>
</comment>
<evidence type="ECO:0000256" key="3">
    <source>
        <dbReference type="ARBA" id="ARBA00004586"/>
    </source>
</evidence>
<evidence type="ECO:0000256" key="2">
    <source>
        <dbReference type="ARBA" id="ARBA00004496"/>
    </source>
</evidence>
<evidence type="ECO:0000256" key="4">
    <source>
        <dbReference type="ARBA" id="ARBA00008334"/>
    </source>
</evidence>
<accession>A0A286U7B0</accession>